<comment type="caution">
    <text evidence="1">The sequence shown here is derived from an EMBL/GenBank/DDBJ whole genome shotgun (WGS) entry which is preliminary data.</text>
</comment>
<organism evidence="1 2">
    <name type="scientific">Gossypium arboreum</name>
    <name type="common">Tree cotton</name>
    <name type="synonym">Gossypium nanking</name>
    <dbReference type="NCBI Taxonomy" id="29729"/>
    <lineage>
        <taxon>Eukaryota</taxon>
        <taxon>Viridiplantae</taxon>
        <taxon>Streptophyta</taxon>
        <taxon>Embryophyta</taxon>
        <taxon>Tracheophyta</taxon>
        <taxon>Spermatophyta</taxon>
        <taxon>Magnoliopsida</taxon>
        <taxon>eudicotyledons</taxon>
        <taxon>Gunneridae</taxon>
        <taxon>Pentapetalae</taxon>
        <taxon>rosids</taxon>
        <taxon>malvids</taxon>
        <taxon>Malvales</taxon>
        <taxon>Malvaceae</taxon>
        <taxon>Malvoideae</taxon>
        <taxon>Gossypium</taxon>
    </lineage>
</organism>
<evidence type="ECO:0000313" key="1">
    <source>
        <dbReference type="EMBL" id="KAK5794274.1"/>
    </source>
</evidence>
<dbReference type="Proteomes" id="UP001358586">
    <property type="component" value="Chromosome 10"/>
</dbReference>
<protein>
    <submittedName>
        <fullName evidence="1">Uncharacterized protein</fullName>
    </submittedName>
</protein>
<proteinExistence type="predicted"/>
<reference evidence="1 2" key="1">
    <citation type="submission" date="2023-03" db="EMBL/GenBank/DDBJ databases">
        <title>WGS of Gossypium arboreum.</title>
        <authorList>
            <person name="Yu D."/>
        </authorList>
    </citation>
    <scope>NUCLEOTIDE SEQUENCE [LARGE SCALE GENOMIC DNA]</scope>
    <source>
        <tissue evidence="1">Leaf</tissue>
    </source>
</reference>
<dbReference type="EMBL" id="JARKNE010000010">
    <property type="protein sequence ID" value="KAK5794274.1"/>
    <property type="molecule type" value="Genomic_DNA"/>
</dbReference>
<sequence>MRTERIFLRTFPAKPNSKVLNVIKIGATTLEEPMASLAKAMESIATSIKGMDDKDVFTMAQIEHLSGNNQTPTKKVQHQTLLMAKKIYISMETCNSANIDRDLMVKQLVWLLKGNVFDWYTIFELRMIYN</sequence>
<name>A0ABR0NGY6_GOSAR</name>
<evidence type="ECO:0000313" key="2">
    <source>
        <dbReference type="Proteomes" id="UP001358586"/>
    </source>
</evidence>
<keyword evidence="2" id="KW-1185">Reference proteome</keyword>
<gene>
    <name evidence="1" type="ORF">PVK06_035493</name>
</gene>
<accession>A0ABR0NGY6</accession>